<reference evidence="2" key="1">
    <citation type="journal article" date="2019" name="Int. J. Syst. Evol. Microbiol.">
        <title>The Global Catalogue of Microorganisms (GCM) 10K type strain sequencing project: providing services to taxonomists for standard genome sequencing and annotation.</title>
        <authorList>
            <consortium name="The Broad Institute Genomics Platform"/>
            <consortium name="The Broad Institute Genome Sequencing Center for Infectious Disease"/>
            <person name="Wu L."/>
            <person name="Ma J."/>
        </authorList>
    </citation>
    <scope>NUCLEOTIDE SEQUENCE [LARGE SCALE GENOMIC DNA]</scope>
    <source>
        <strain evidence="2">CCUG 62945</strain>
    </source>
</reference>
<dbReference type="Proteomes" id="UP001596473">
    <property type="component" value="Unassembled WGS sequence"/>
</dbReference>
<dbReference type="RefSeq" id="WP_380186284.1">
    <property type="nucleotide sequence ID" value="NZ_JBHTBQ010000006.1"/>
</dbReference>
<evidence type="ECO:0000313" key="2">
    <source>
        <dbReference type="Proteomes" id="UP001596473"/>
    </source>
</evidence>
<evidence type="ECO:0000313" key="1">
    <source>
        <dbReference type="EMBL" id="MFC7419045.1"/>
    </source>
</evidence>
<keyword evidence="2" id="KW-1185">Reference proteome</keyword>
<proteinExistence type="predicted"/>
<name>A0ABW2QVS9_9NEIS</name>
<comment type="caution">
    <text evidence="1">The sequence shown here is derived from an EMBL/GenBank/DDBJ whole genome shotgun (WGS) entry which is preliminary data.</text>
</comment>
<accession>A0ABW2QVS9</accession>
<gene>
    <name evidence="1" type="ORF">ACFQNF_04055</name>
</gene>
<protein>
    <submittedName>
        <fullName evidence="1">Uncharacterized protein</fullName>
    </submittedName>
</protein>
<dbReference type="EMBL" id="JBHTBQ010000006">
    <property type="protein sequence ID" value="MFC7419045.1"/>
    <property type="molecule type" value="Genomic_DNA"/>
</dbReference>
<sequence length="236" mass="25404">MNPLSLLNHRTTPSFYAPSAESMVASARADKVDKALPESSNVLLKRAEELGKATTDLAQNLMQGFAQQLFGDAAKGMTFSFEQAELSSSSNFAAAAQQSANGAAAGFRLEDTSHFNGKGKLFTADGRQFDFEIDVRYQSIIEGASASSFQPATELPPSLASNLNTQFADTAEELLKRLSSEPTYQPFQLLKPSENGKSLLKLLGDMSLQLLNLPGGPRYLDLGPEGRKQSHLLAQA</sequence>
<organism evidence="1 2">
    <name type="scientific">Iodobacter arcticus</name>
    <dbReference type="NCBI Taxonomy" id="590593"/>
    <lineage>
        <taxon>Bacteria</taxon>
        <taxon>Pseudomonadati</taxon>
        <taxon>Pseudomonadota</taxon>
        <taxon>Betaproteobacteria</taxon>
        <taxon>Neisseriales</taxon>
        <taxon>Chitinibacteraceae</taxon>
        <taxon>Iodobacter</taxon>
    </lineage>
</organism>